<dbReference type="OrthoDB" id="1795064at2759"/>
<dbReference type="Gene3D" id="2.70.20.10">
    <property type="entry name" value="Topoisomerase I, domain 3"/>
    <property type="match status" value="1"/>
</dbReference>
<dbReference type="EMBL" id="JRKL02001898">
    <property type="protein sequence ID" value="KAF3961444.1"/>
    <property type="molecule type" value="Genomic_DNA"/>
</dbReference>
<evidence type="ECO:0000313" key="2">
    <source>
        <dbReference type="EMBL" id="KAF3961444.1"/>
    </source>
</evidence>
<evidence type="ECO:0000313" key="3">
    <source>
        <dbReference type="Proteomes" id="UP000737018"/>
    </source>
</evidence>
<feature type="compositionally biased region" description="Pro residues" evidence="1">
    <location>
        <begin position="338"/>
        <end position="347"/>
    </location>
</feature>
<accession>A0A8J4RC64</accession>
<dbReference type="AlphaFoldDB" id="A0A8J4RC64"/>
<protein>
    <submittedName>
        <fullName evidence="2">Uncharacterized protein</fullName>
    </submittedName>
</protein>
<feature type="region of interest" description="Disordered" evidence="1">
    <location>
        <begin position="337"/>
        <end position="361"/>
    </location>
</feature>
<gene>
    <name evidence="2" type="ORF">CMV_013934</name>
</gene>
<evidence type="ECO:0000256" key="1">
    <source>
        <dbReference type="SAM" id="MobiDB-lite"/>
    </source>
</evidence>
<organism evidence="2 3">
    <name type="scientific">Castanea mollissima</name>
    <name type="common">Chinese chestnut</name>
    <dbReference type="NCBI Taxonomy" id="60419"/>
    <lineage>
        <taxon>Eukaryota</taxon>
        <taxon>Viridiplantae</taxon>
        <taxon>Streptophyta</taxon>
        <taxon>Embryophyta</taxon>
        <taxon>Tracheophyta</taxon>
        <taxon>Spermatophyta</taxon>
        <taxon>Magnoliopsida</taxon>
        <taxon>eudicotyledons</taxon>
        <taxon>Gunneridae</taxon>
        <taxon>Pentapetalae</taxon>
        <taxon>rosids</taxon>
        <taxon>fabids</taxon>
        <taxon>Fagales</taxon>
        <taxon>Fagaceae</taxon>
        <taxon>Castanea</taxon>
    </lineage>
</organism>
<comment type="caution">
    <text evidence="2">The sequence shown here is derived from an EMBL/GenBank/DDBJ whole genome shotgun (WGS) entry which is preliminary data.</text>
</comment>
<reference evidence="2" key="1">
    <citation type="submission" date="2020-03" db="EMBL/GenBank/DDBJ databases">
        <title>Castanea mollissima Vanexum genome sequencing.</title>
        <authorList>
            <person name="Staton M."/>
        </authorList>
    </citation>
    <scope>NUCLEOTIDE SEQUENCE</scope>
    <source>
        <tissue evidence="2">Leaf</tissue>
    </source>
</reference>
<proteinExistence type="predicted"/>
<keyword evidence="3" id="KW-1185">Reference proteome</keyword>
<name>A0A8J4RC64_9ROSI</name>
<dbReference type="Proteomes" id="UP000737018">
    <property type="component" value="Unassembled WGS sequence"/>
</dbReference>
<sequence>MIQNGYELQLEWERDKLFDLDVATMFQKLIMEDGILEVTEISEKQESKSRPAGLNTVNLLKVLYPSHYAVGGTGPPTLIPQVHRHYLETAHPRTFAEVVQGFHGRVKDRVKPKQVGSMAKGKKMHLGGEMMEGNRSFIGAKVGVSPVGKSDTMMVGGDVRREKCIHEKSVAESRIQFPSSSLNSKAYDSREVRRPCWAGRGLIIEVDVMGRRRVSWDKKKGREQKQRWVSRAGKEVLQGKLGLGLGPNRREAQRTVSEKCLGPQPINPSSLEPGECSDSWIEPSPPAETLEKTEKCLGVRPTGLVTPSQVAGGREWFPKVRAQTGKEDLCLSVYLEPPTNPVPPPPATRRTGELVGSPHRRRAPPVGVAEWAESPPATVFRLSWGRNVFLGSISHPWGLLSDGKRSVAFNCVPRSLGPFIPDLFLELVRAGSRGSGVVGQEVNPFFSKEICLHGEVSLVEEAAVGEVACPLQIFDPNGSITLAELELEEVDEVLSIESNLDISGWVKHRIPDFSKLVGLSMTRHEKLCIDLLQRLELEMEAANVLHRKVMGSNKVAKSKTKGCRELQNLFSSVNYDRR</sequence>
<dbReference type="InterPro" id="IPR013825">
    <property type="entry name" value="Topo_IA_cen_sub2"/>
</dbReference>